<protein>
    <submittedName>
        <fullName evidence="1">Uncharacterized protein</fullName>
    </submittedName>
</protein>
<dbReference type="EMBL" id="CM056742">
    <property type="protein sequence ID" value="KAJ8677015.1"/>
    <property type="molecule type" value="Genomic_DNA"/>
</dbReference>
<reference evidence="1" key="1">
    <citation type="submission" date="2023-04" db="EMBL/GenBank/DDBJ databases">
        <title>A chromosome-level genome assembly of the parasitoid wasp Eretmocerus hayati.</title>
        <authorList>
            <person name="Zhong Y."/>
            <person name="Liu S."/>
            <person name="Liu Y."/>
        </authorList>
    </citation>
    <scope>NUCLEOTIDE SEQUENCE</scope>
    <source>
        <strain evidence="1">ZJU_SS_LIU_2023</strain>
    </source>
</reference>
<sequence>MIWSIPPAPEDCYFFVRPVEVNSVERKMAEEVGIATLDLTETQEMEVDEFFEEDVSDDDDEEYLPAGEGEAPELFDQEELNDVVRKLGLPKDGAEYFASLLKKKDLLTKGTKVKFPGQLLGSDLRFECGKNSCQFLAKSNF</sequence>
<proteinExistence type="predicted"/>
<evidence type="ECO:0000313" key="2">
    <source>
        <dbReference type="Proteomes" id="UP001239111"/>
    </source>
</evidence>
<evidence type="ECO:0000313" key="1">
    <source>
        <dbReference type="EMBL" id="KAJ8677015.1"/>
    </source>
</evidence>
<accession>A0ACC2P0Q3</accession>
<keyword evidence="2" id="KW-1185">Reference proteome</keyword>
<gene>
    <name evidence="1" type="ORF">QAD02_012802</name>
</gene>
<dbReference type="Proteomes" id="UP001239111">
    <property type="component" value="Chromosome 2"/>
</dbReference>
<name>A0ACC2P0Q3_9HYME</name>
<comment type="caution">
    <text evidence="1">The sequence shown here is derived from an EMBL/GenBank/DDBJ whole genome shotgun (WGS) entry which is preliminary data.</text>
</comment>
<organism evidence="1 2">
    <name type="scientific">Eretmocerus hayati</name>
    <dbReference type="NCBI Taxonomy" id="131215"/>
    <lineage>
        <taxon>Eukaryota</taxon>
        <taxon>Metazoa</taxon>
        <taxon>Ecdysozoa</taxon>
        <taxon>Arthropoda</taxon>
        <taxon>Hexapoda</taxon>
        <taxon>Insecta</taxon>
        <taxon>Pterygota</taxon>
        <taxon>Neoptera</taxon>
        <taxon>Endopterygota</taxon>
        <taxon>Hymenoptera</taxon>
        <taxon>Apocrita</taxon>
        <taxon>Proctotrupomorpha</taxon>
        <taxon>Chalcidoidea</taxon>
        <taxon>Aphelinidae</taxon>
        <taxon>Aphelininae</taxon>
        <taxon>Eretmocerus</taxon>
    </lineage>
</organism>